<evidence type="ECO:0000259" key="1">
    <source>
        <dbReference type="Pfam" id="PF01476"/>
    </source>
</evidence>
<dbReference type="Pfam" id="PF07486">
    <property type="entry name" value="Hydrolase_2"/>
    <property type="match status" value="1"/>
</dbReference>
<accession>A0A8J6HZX0</accession>
<dbReference type="InterPro" id="IPR036779">
    <property type="entry name" value="LysM_dom_sf"/>
</dbReference>
<reference evidence="3" key="1">
    <citation type="submission" date="2020-06" db="EMBL/GenBank/DDBJ databases">
        <title>Novel chitinolytic bacterium.</title>
        <authorList>
            <person name="Ungkulpasvich U."/>
            <person name="Kosugi A."/>
            <person name="Uke A."/>
        </authorList>
    </citation>
    <scope>NUCLEOTIDE SEQUENCE</scope>
    <source>
        <strain evidence="3">UUS1-1</strain>
    </source>
</reference>
<dbReference type="Proteomes" id="UP000657177">
    <property type="component" value="Unassembled WGS sequence"/>
</dbReference>
<name>A0A8J6HZX0_9FIRM</name>
<gene>
    <name evidence="3" type="ORF">G5B42_01360</name>
</gene>
<evidence type="ECO:0000313" key="4">
    <source>
        <dbReference type="Proteomes" id="UP000657177"/>
    </source>
</evidence>
<keyword evidence="3" id="KW-0378">Hydrolase</keyword>
<dbReference type="InterPro" id="IPR011105">
    <property type="entry name" value="Cell_wall_hydrolase_SleB"/>
</dbReference>
<dbReference type="InterPro" id="IPR018392">
    <property type="entry name" value="LysM"/>
</dbReference>
<dbReference type="Gene3D" id="1.10.10.2520">
    <property type="entry name" value="Cell wall hydrolase SleB, domain 1"/>
    <property type="match status" value="1"/>
</dbReference>
<protein>
    <submittedName>
        <fullName evidence="3">Cell wall hydrolase</fullName>
    </submittedName>
</protein>
<feature type="domain" description="LysM" evidence="1">
    <location>
        <begin position="2"/>
        <end position="32"/>
    </location>
</feature>
<dbReference type="AlphaFoldDB" id="A0A8J6HZX0"/>
<dbReference type="EMBL" id="JAAKDE010000002">
    <property type="protein sequence ID" value="MBA2132204.1"/>
    <property type="molecule type" value="Genomic_DNA"/>
</dbReference>
<evidence type="ECO:0000259" key="2">
    <source>
        <dbReference type="Pfam" id="PF07486"/>
    </source>
</evidence>
<dbReference type="Pfam" id="PF01476">
    <property type="entry name" value="LysM"/>
    <property type="match status" value="1"/>
</dbReference>
<organism evidence="3 4">
    <name type="scientific">Capillibacterium thermochitinicola</name>
    <dbReference type="NCBI Taxonomy" id="2699427"/>
    <lineage>
        <taxon>Bacteria</taxon>
        <taxon>Bacillati</taxon>
        <taxon>Bacillota</taxon>
        <taxon>Capillibacterium</taxon>
    </lineage>
</organism>
<dbReference type="Gene3D" id="6.20.240.60">
    <property type="match status" value="1"/>
</dbReference>
<comment type="caution">
    <text evidence="3">The sequence shown here is derived from an EMBL/GenBank/DDBJ whole genome shotgun (WGS) entry which is preliminary data.</text>
</comment>
<keyword evidence="4" id="KW-1185">Reference proteome</keyword>
<evidence type="ECO:0000313" key="3">
    <source>
        <dbReference type="EMBL" id="MBA2132204.1"/>
    </source>
</evidence>
<dbReference type="InterPro" id="IPR042047">
    <property type="entry name" value="SleB_dom1"/>
</dbReference>
<dbReference type="GO" id="GO:0016787">
    <property type="term" value="F:hydrolase activity"/>
    <property type="evidence" value="ECO:0007669"/>
    <property type="project" value="UniProtKB-KW"/>
</dbReference>
<feature type="domain" description="Cell wall hydrolase SleB" evidence="2">
    <location>
        <begin position="66"/>
        <end position="166"/>
    </location>
</feature>
<sequence>MSRRFGTDVATLKAVNKLSGDRIRAGGKLWIPDAPKQARAQASTLSKVNNGDLYLLARLINGEARGEPFTGQVAVGAVILNRVKSGKFPKTIAGNIYKAGEFESVANGQIWQPLTSSAVKATKAALGGWDPSGGALYFYNPAKIRNPYSWIWSRKVINRIGRHVFAV</sequence>
<proteinExistence type="predicted"/>
<dbReference type="Gene3D" id="3.10.350.10">
    <property type="entry name" value="LysM domain"/>
    <property type="match status" value="1"/>
</dbReference>